<dbReference type="EMBL" id="JALBUR010000006">
    <property type="protein sequence ID" value="MDX8419239.1"/>
    <property type="molecule type" value="Genomic_DNA"/>
</dbReference>
<gene>
    <name evidence="2" type="ORF">MOZ60_03925</name>
</gene>
<comment type="caution">
    <text evidence="2">The sequence shown here is derived from an EMBL/GenBank/DDBJ whole genome shotgun (WGS) entry which is preliminary data.</text>
</comment>
<feature type="transmembrane region" description="Helical" evidence="1">
    <location>
        <begin position="12"/>
        <end position="35"/>
    </location>
</feature>
<evidence type="ECO:0000313" key="3">
    <source>
        <dbReference type="Proteomes" id="UP001286174"/>
    </source>
</evidence>
<keyword evidence="1" id="KW-1133">Transmembrane helix</keyword>
<evidence type="ECO:0000313" key="2">
    <source>
        <dbReference type="EMBL" id="MDX8419239.1"/>
    </source>
</evidence>
<protein>
    <recommendedName>
        <fullName evidence="4">Prepilin-type N-terminal cleavage/methylation domain-containing protein</fullName>
    </recommendedName>
</protein>
<organism evidence="2 3">
    <name type="scientific">Grylomicrobium aquisgranensis</name>
    <dbReference type="NCBI Taxonomy" id="2926318"/>
    <lineage>
        <taxon>Bacteria</taxon>
        <taxon>Bacillati</taxon>
        <taxon>Bacillota</taxon>
        <taxon>Erysipelotrichia</taxon>
        <taxon>Erysipelotrichales</taxon>
        <taxon>Erysipelotrichaceae</taxon>
        <taxon>Grylomicrobium</taxon>
    </lineage>
</organism>
<keyword evidence="1" id="KW-0472">Membrane</keyword>
<sequence>MLHRNGFLLSEALIAVLITAMLCLVVYGAAALHTAGSQDIKQKRQQMAEHFEDALGQMKGCEETCQATASP</sequence>
<keyword evidence="1" id="KW-0812">Transmembrane</keyword>
<proteinExistence type="predicted"/>
<dbReference type="Proteomes" id="UP001286174">
    <property type="component" value="Unassembled WGS sequence"/>
</dbReference>
<name>A0AB35U3I2_9FIRM</name>
<evidence type="ECO:0008006" key="4">
    <source>
        <dbReference type="Google" id="ProtNLM"/>
    </source>
</evidence>
<dbReference type="AlphaFoldDB" id="A0AB35U3I2"/>
<evidence type="ECO:0000256" key="1">
    <source>
        <dbReference type="SAM" id="Phobius"/>
    </source>
</evidence>
<keyword evidence="3" id="KW-1185">Reference proteome</keyword>
<dbReference type="RefSeq" id="WP_108776134.1">
    <property type="nucleotide sequence ID" value="NZ_JALBUR010000006.1"/>
</dbReference>
<reference evidence="2 3" key="1">
    <citation type="submission" date="2022-03" db="EMBL/GenBank/DDBJ databases">
        <title>Novel taxa within the pig intestine.</title>
        <authorList>
            <person name="Wylensek D."/>
            <person name="Bishof K."/>
            <person name="Afrizal A."/>
            <person name="Clavel T."/>
        </authorList>
    </citation>
    <scope>NUCLEOTIDE SEQUENCE [LARGE SCALE GENOMIC DNA]</scope>
    <source>
        <strain evidence="2 3">CLA-KB-P133</strain>
    </source>
</reference>
<accession>A0AB35U3I2</accession>